<dbReference type="AlphaFoldDB" id="A0ABD5Z813"/>
<evidence type="ECO:0000313" key="2">
    <source>
        <dbReference type="Proteomes" id="UP001596447"/>
    </source>
</evidence>
<comment type="caution">
    <text evidence="1">The sequence shown here is derived from an EMBL/GenBank/DDBJ whole genome shotgun (WGS) entry which is preliminary data.</text>
</comment>
<dbReference type="InterPro" id="IPR020610">
    <property type="entry name" value="Thiolase_AS"/>
</dbReference>
<dbReference type="EMBL" id="JBHTAR010000011">
    <property type="protein sequence ID" value="MFC7201306.1"/>
    <property type="molecule type" value="Genomic_DNA"/>
</dbReference>
<accession>A0ABD5Z813</accession>
<sequence>MPARERSDRAQQKVLEERDAEKGLATLCVGFGQGGAITFERK</sequence>
<keyword evidence="2" id="KW-1185">Reference proteome</keyword>
<dbReference type="Proteomes" id="UP001596447">
    <property type="component" value="Unassembled WGS sequence"/>
</dbReference>
<dbReference type="PROSITE" id="PS00099">
    <property type="entry name" value="THIOLASE_3"/>
    <property type="match status" value="1"/>
</dbReference>
<dbReference type="RefSeq" id="WP_279528057.1">
    <property type="nucleotide sequence ID" value="NZ_CP122312.1"/>
</dbReference>
<reference evidence="1 2" key="1">
    <citation type="journal article" date="2019" name="Int. J. Syst. Evol. Microbiol.">
        <title>The Global Catalogue of Microorganisms (GCM) 10K type strain sequencing project: providing services to taxonomists for standard genome sequencing and annotation.</title>
        <authorList>
            <consortium name="The Broad Institute Genomics Platform"/>
            <consortium name="The Broad Institute Genome Sequencing Center for Infectious Disease"/>
            <person name="Wu L."/>
            <person name="Ma J."/>
        </authorList>
    </citation>
    <scope>NUCLEOTIDE SEQUENCE [LARGE SCALE GENOMIC DNA]</scope>
    <source>
        <strain evidence="1 2">XZGYJ-43</strain>
    </source>
</reference>
<name>A0ABD5Z813_9EURY</name>
<gene>
    <name evidence="1" type="ORF">ACFQJ9_18165</name>
</gene>
<proteinExistence type="predicted"/>
<protein>
    <submittedName>
        <fullName evidence="1">Uncharacterized protein</fullName>
    </submittedName>
</protein>
<organism evidence="1 2">
    <name type="scientific">Halospeciosus flavus</name>
    <dbReference type="NCBI Taxonomy" id="3032283"/>
    <lineage>
        <taxon>Archaea</taxon>
        <taxon>Methanobacteriati</taxon>
        <taxon>Methanobacteriota</taxon>
        <taxon>Stenosarchaea group</taxon>
        <taxon>Halobacteria</taxon>
        <taxon>Halobacteriales</taxon>
        <taxon>Halobacteriaceae</taxon>
        <taxon>Halospeciosus</taxon>
    </lineage>
</organism>
<evidence type="ECO:0000313" key="1">
    <source>
        <dbReference type="EMBL" id="MFC7201306.1"/>
    </source>
</evidence>